<evidence type="ECO:0000256" key="2">
    <source>
        <dbReference type="ARBA" id="ARBA00022723"/>
    </source>
</evidence>
<dbReference type="InterPro" id="IPR036909">
    <property type="entry name" value="Cyt_c-like_dom_sf"/>
</dbReference>
<dbReference type="InterPro" id="IPR055557">
    <property type="entry name" value="DUF7133"/>
</dbReference>
<evidence type="ECO:0000259" key="6">
    <source>
        <dbReference type="PROSITE" id="PS51007"/>
    </source>
</evidence>
<dbReference type="Gene3D" id="1.10.760.10">
    <property type="entry name" value="Cytochrome c-like domain"/>
    <property type="match status" value="1"/>
</dbReference>
<dbReference type="SUPFAM" id="SSF63829">
    <property type="entry name" value="Calcium-dependent phosphotriesterase"/>
    <property type="match status" value="1"/>
</dbReference>
<dbReference type="GO" id="GO:0046872">
    <property type="term" value="F:metal ion binding"/>
    <property type="evidence" value="ECO:0007669"/>
    <property type="project" value="UniProtKB-KW"/>
</dbReference>
<sequence>MPMQLSPSPVSFAVPQRFRRPPPPPRISRATFPALDVESALAVGEARPSHTRSTTKQTRRGEKKFPNRESQPQEKAVARFARPTGPFVLAAANAASRARGGGARGIGWGIIRSLLQENAFMLDRLCIVVAAVCGSVWTAGVVRAAEPGVRFPSPLTAEESLTHFRLDPELTIELVAAEPQVVDPVAVQFGADGALWVVEMRDYPHGPREGEPPKSQIVRLTDEDGDGRYETARVFADRLLFCTGVLPYRDGVIVTLAGQIAFFADRDGDGRAEFRETWFSGFAQENSQLRANHPTLGLDGYVYVANGLRGGKIVAERPEWKRSDMPLVITGFDFRFHPETGDFATASGHGQFGLTLDDLGRRFVCSNRNPCQHVVLENWYLQRHPQFAAKAVMHDVCAPAEHSRLFPISQAWTTSTLHANQFTAACGVTIYRGDALPPAYYGNVFTCDPTGNLVHREILTPQGVTFRGTSPEPRREFLASPDTWFRPVNLALGPEGALYVVDMYRAVIEHPDFMPSELKTRPDLLSGADRGRIYRLVPKGGRPRAPAHPATLSQVQLVERLASANAWQAETAARLLVERHALDAAASLRSQLQRAAQAPAESAVVGHRALRVLHQLGTLSRDDLVLALQTEALAETACQLAEAFLSEDAELRRLVARHLESAHDRVAFQALLSLSAAPLDGAAVPAIARALLCRPDDAWFRAAAIVAVREQAPALLHQVALGLADDDQPSRAAELCESLMELAVSQHPVAMVEPSLRAFAAIDGPEGVELLLAVRRGWGQGAARRGAVVARELVELPDTGATVRETLQRWIEQAASLAQDPGRPSAVRRSAVRTLRWADPHLAVPLLINVVQQPTDTELALAACEALAPLPGDAWSGPLLEHFPRAVPAVRRAILDVLLADPRRAQRLLDAVEQTVSAAQAKPEVSAAGNEALPAIQPAEIDPQRTGRLLNHRDAALRERAQRLLSAGAADRAAVLKDYDRALQQRGDAHRGKALFGRHCVACHRIGEQGVNVGPDIGDTRDKTPQYLLTAILDPNRAVDNNYFAYAVATQDGKVRTGIIAAETATSITLKQAEGKTETLLRTEIEELRATGQSFMPVGFEKNLSVEEMADLISFLKNWRYLDGAVPLETK</sequence>
<dbReference type="Pfam" id="PF00034">
    <property type="entry name" value="Cytochrom_C"/>
    <property type="match status" value="1"/>
</dbReference>
<dbReference type="NCBIfam" id="TIGR02603">
    <property type="entry name" value="CxxCH_TIGR02603"/>
    <property type="match status" value="1"/>
</dbReference>
<name>A0A7C4LK49_9PLAN</name>
<evidence type="ECO:0000256" key="5">
    <source>
        <dbReference type="SAM" id="MobiDB-lite"/>
    </source>
</evidence>
<dbReference type="PANTHER" id="PTHR33546">
    <property type="entry name" value="LARGE, MULTIFUNCTIONAL SECRETED PROTEIN-RELATED"/>
    <property type="match status" value="1"/>
</dbReference>
<dbReference type="Pfam" id="PF23500">
    <property type="entry name" value="DUF7133"/>
    <property type="match status" value="1"/>
</dbReference>
<dbReference type="GO" id="GO:0009055">
    <property type="term" value="F:electron transfer activity"/>
    <property type="evidence" value="ECO:0007669"/>
    <property type="project" value="InterPro"/>
</dbReference>
<reference evidence="7" key="1">
    <citation type="journal article" date="2020" name="mSystems">
        <title>Genome- and Community-Level Interaction Insights into Carbon Utilization and Element Cycling Functions of Hydrothermarchaeota in Hydrothermal Sediment.</title>
        <authorList>
            <person name="Zhou Z."/>
            <person name="Liu Y."/>
            <person name="Xu W."/>
            <person name="Pan J."/>
            <person name="Luo Z.H."/>
            <person name="Li M."/>
        </authorList>
    </citation>
    <scope>NUCLEOTIDE SEQUENCE [LARGE SCALE GENOMIC DNA]</scope>
    <source>
        <strain evidence="7">SpSt-508</strain>
    </source>
</reference>
<dbReference type="InterPro" id="IPR013427">
    <property type="entry name" value="Haem-bd_dom_put"/>
</dbReference>
<gene>
    <name evidence="7" type="ORF">ENS64_04850</name>
</gene>
<evidence type="ECO:0000256" key="4">
    <source>
        <dbReference type="PROSITE-ProRule" id="PRU00433"/>
    </source>
</evidence>
<dbReference type="PANTHER" id="PTHR33546:SF1">
    <property type="entry name" value="LARGE, MULTIFUNCTIONAL SECRETED PROTEIN"/>
    <property type="match status" value="1"/>
</dbReference>
<organism evidence="7">
    <name type="scientific">Schlesneria paludicola</name>
    <dbReference type="NCBI Taxonomy" id="360056"/>
    <lineage>
        <taxon>Bacteria</taxon>
        <taxon>Pseudomonadati</taxon>
        <taxon>Planctomycetota</taxon>
        <taxon>Planctomycetia</taxon>
        <taxon>Planctomycetales</taxon>
        <taxon>Planctomycetaceae</taxon>
        <taxon>Schlesneria</taxon>
    </lineage>
</organism>
<protein>
    <submittedName>
        <fullName evidence="7">C-type cytochrome</fullName>
    </submittedName>
</protein>
<dbReference type="InterPro" id="IPR013428">
    <property type="entry name" value="Membrane-bound_put_N"/>
</dbReference>
<dbReference type="InterPro" id="IPR009056">
    <property type="entry name" value="Cyt_c-like_dom"/>
</dbReference>
<dbReference type="SUPFAM" id="SSF48371">
    <property type="entry name" value="ARM repeat"/>
    <property type="match status" value="1"/>
</dbReference>
<evidence type="ECO:0000256" key="3">
    <source>
        <dbReference type="ARBA" id="ARBA00023004"/>
    </source>
</evidence>
<dbReference type="InterPro" id="IPR011042">
    <property type="entry name" value="6-blade_b-propeller_TolB-like"/>
</dbReference>
<dbReference type="SUPFAM" id="SSF46626">
    <property type="entry name" value="Cytochrome c"/>
    <property type="match status" value="1"/>
</dbReference>
<evidence type="ECO:0000313" key="7">
    <source>
        <dbReference type="EMBL" id="HGT38576.1"/>
    </source>
</evidence>
<keyword evidence="2 4" id="KW-0479">Metal-binding</keyword>
<comment type="caution">
    <text evidence="7">The sequence shown here is derived from an EMBL/GenBank/DDBJ whole genome shotgun (WGS) entry which is preliminary data.</text>
</comment>
<accession>A0A7C4LK49</accession>
<dbReference type="NCBIfam" id="TIGR02604">
    <property type="entry name" value="Piru_Ver_Nterm"/>
    <property type="match status" value="1"/>
</dbReference>
<keyword evidence="1 4" id="KW-0349">Heme</keyword>
<dbReference type="EMBL" id="DSVQ01000010">
    <property type="protein sequence ID" value="HGT38576.1"/>
    <property type="molecule type" value="Genomic_DNA"/>
</dbReference>
<dbReference type="GO" id="GO:0020037">
    <property type="term" value="F:heme binding"/>
    <property type="evidence" value="ECO:0007669"/>
    <property type="project" value="InterPro"/>
</dbReference>
<dbReference type="AlphaFoldDB" id="A0A7C4LK49"/>
<keyword evidence="3 4" id="KW-0408">Iron</keyword>
<dbReference type="Gene3D" id="2.120.10.30">
    <property type="entry name" value="TolB, C-terminal domain"/>
    <property type="match status" value="1"/>
</dbReference>
<evidence type="ECO:0000256" key="1">
    <source>
        <dbReference type="ARBA" id="ARBA00022617"/>
    </source>
</evidence>
<feature type="region of interest" description="Disordered" evidence="5">
    <location>
        <begin position="1"/>
        <end position="76"/>
    </location>
</feature>
<dbReference type="InterPro" id="IPR016024">
    <property type="entry name" value="ARM-type_fold"/>
</dbReference>
<feature type="domain" description="Cytochrome c" evidence="6">
    <location>
        <begin position="987"/>
        <end position="1120"/>
    </location>
</feature>
<dbReference type="PROSITE" id="PS51007">
    <property type="entry name" value="CYTC"/>
    <property type="match status" value="1"/>
</dbReference>
<proteinExistence type="predicted"/>